<keyword evidence="14" id="KW-0540">Nuclease</keyword>
<dbReference type="PANTHER" id="PTHR43286:SF1">
    <property type="entry name" value="ENDONUCLEASE III-LIKE PROTEIN 1"/>
    <property type="match status" value="1"/>
</dbReference>
<dbReference type="PIRSF" id="PIRSF001435">
    <property type="entry name" value="Nth"/>
    <property type="match status" value="1"/>
</dbReference>
<dbReference type="CDD" id="cd00056">
    <property type="entry name" value="ENDO3c"/>
    <property type="match status" value="1"/>
</dbReference>
<dbReference type="PANTHER" id="PTHR43286">
    <property type="entry name" value="ENDONUCLEASE III-LIKE PROTEIN 1"/>
    <property type="match status" value="1"/>
</dbReference>
<accession>A0A2Z5PHS4</accession>
<dbReference type="Pfam" id="PF00730">
    <property type="entry name" value="HhH-GPD"/>
    <property type="match status" value="1"/>
</dbReference>
<dbReference type="Proteomes" id="UP000263689">
    <property type="component" value="Chromosome"/>
</dbReference>
<dbReference type="InterPro" id="IPR023170">
    <property type="entry name" value="HhH_base_excis_C"/>
</dbReference>
<dbReference type="GO" id="GO:0000703">
    <property type="term" value="F:oxidized pyrimidine nucleobase lesion DNA N-glycosylase activity"/>
    <property type="evidence" value="ECO:0007669"/>
    <property type="project" value="TreeGrafter"/>
</dbReference>
<evidence type="ECO:0000313" key="14">
    <source>
        <dbReference type="EMBL" id="BAP63240.1"/>
    </source>
</evidence>
<feature type="domain" description="HhH-GPD" evidence="13">
    <location>
        <begin position="39"/>
        <end position="186"/>
    </location>
</feature>
<dbReference type="EC" id="4.2.99.18" evidence="12"/>
<dbReference type="InterPro" id="IPR005759">
    <property type="entry name" value="Nth"/>
</dbReference>
<comment type="similarity">
    <text evidence="1 12">Belongs to the Nth/MutY family.</text>
</comment>
<dbReference type="InterPro" id="IPR011257">
    <property type="entry name" value="DNA_glycosylase"/>
</dbReference>
<keyword evidence="12" id="KW-0238">DNA-binding</keyword>
<dbReference type="Gene3D" id="1.10.1670.10">
    <property type="entry name" value="Helix-hairpin-Helix base-excision DNA repair enzymes (C-terminal)"/>
    <property type="match status" value="1"/>
</dbReference>
<keyword evidence="4 12" id="KW-0227">DNA damage</keyword>
<gene>
    <name evidence="12 14" type="primary">nth</name>
    <name evidence="14" type="ORF">MMOS7_11540</name>
</gene>
<dbReference type="FunFam" id="1.10.340.30:FF:000001">
    <property type="entry name" value="Endonuclease III"/>
    <property type="match status" value="1"/>
</dbReference>
<protein>
    <recommendedName>
        <fullName evidence="12">Endonuclease III</fullName>
        <ecNumber evidence="12">4.2.99.18</ecNumber>
    </recommendedName>
    <alternativeName>
        <fullName evidence="12">DNA-(apurinic or apyrimidinic site) lyase</fullName>
    </alternativeName>
</protein>
<dbReference type="InterPro" id="IPR000445">
    <property type="entry name" value="HhH_motif"/>
</dbReference>
<dbReference type="SUPFAM" id="SSF48150">
    <property type="entry name" value="DNA-glycosylase"/>
    <property type="match status" value="1"/>
</dbReference>
<name>A0A2Z5PHS4_METMI</name>
<dbReference type="GO" id="GO:0003677">
    <property type="term" value="F:DNA binding"/>
    <property type="evidence" value="ECO:0007669"/>
    <property type="project" value="UniProtKB-UniRule"/>
</dbReference>
<evidence type="ECO:0000256" key="2">
    <source>
        <dbReference type="ARBA" id="ARBA00022485"/>
    </source>
</evidence>
<dbReference type="GO" id="GO:0141016">
    <property type="term" value="F:G/T mismatch-specific thymine-DNA glycosylase activity"/>
    <property type="evidence" value="ECO:0007669"/>
    <property type="project" value="UniProtKB-EC"/>
</dbReference>
<sequence length="215" mass="24910">MIKIQNFERIKIIMKRLHKYVKKPVGNTNPFRVLITTILSQRTRDENTDEAAATLFSVYKTPEEIANAPRDEIEKLIKKAGFFRVKAQRVKETSRIIHEEHEDAVPDNIKELLALPGVGRKTANCVLVYGFRKNAIPVDVHVHRISNRIGLVKTKTPEETELELTKIVPKKYWLDLNESFVRFGQDICRPIGPKHEECPINDLCDFYRDMKKKSS</sequence>
<evidence type="ECO:0000256" key="3">
    <source>
        <dbReference type="ARBA" id="ARBA00022723"/>
    </source>
</evidence>
<dbReference type="Gene3D" id="1.10.340.30">
    <property type="entry name" value="Hypothetical protein, domain 2"/>
    <property type="match status" value="1"/>
</dbReference>
<evidence type="ECO:0000256" key="10">
    <source>
        <dbReference type="ARBA" id="ARBA00023295"/>
    </source>
</evidence>
<evidence type="ECO:0000256" key="8">
    <source>
        <dbReference type="ARBA" id="ARBA00023204"/>
    </source>
</evidence>
<dbReference type="SMART" id="SM00478">
    <property type="entry name" value="ENDO3c"/>
    <property type="match status" value="1"/>
</dbReference>
<comment type="cofactor">
    <cofactor evidence="12">
        <name>[4Fe-4S] cluster</name>
        <dbReference type="ChEBI" id="CHEBI:49883"/>
    </cofactor>
    <text evidence="12">Binds 1 [4Fe-4S] cluster.</text>
</comment>
<keyword evidence="10 12" id="KW-0326">Glycosidase</keyword>
<dbReference type="InterPro" id="IPR003265">
    <property type="entry name" value="HhH-GPD_domain"/>
</dbReference>
<dbReference type="SMART" id="SM00525">
    <property type="entry name" value="FES"/>
    <property type="match status" value="1"/>
</dbReference>
<dbReference type="GO" id="GO:0006289">
    <property type="term" value="P:nucleotide-excision repair"/>
    <property type="evidence" value="ECO:0007669"/>
    <property type="project" value="TreeGrafter"/>
</dbReference>
<dbReference type="EMBL" id="AP011528">
    <property type="protein sequence ID" value="BAP63240.1"/>
    <property type="molecule type" value="Genomic_DNA"/>
</dbReference>
<dbReference type="AlphaFoldDB" id="A0A2Z5PHS4"/>
<keyword evidence="8 12" id="KW-0234">DNA repair</keyword>
<comment type="catalytic activity">
    <reaction evidence="12">
        <text>2'-deoxyribonucleotide-(2'-deoxyribose 5'-phosphate)-2'-deoxyribonucleotide-DNA = a 3'-end 2'-deoxyribonucleotide-(2,3-dehydro-2,3-deoxyribose 5'-phosphate)-DNA + a 5'-end 5'-phospho-2'-deoxyribonucleoside-DNA + H(+)</text>
        <dbReference type="Rhea" id="RHEA:66592"/>
        <dbReference type="Rhea" id="RHEA-COMP:13180"/>
        <dbReference type="Rhea" id="RHEA-COMP:16897"/>
        <dbReference type="Rhea" id="RHEA-COMP:17067"/>
        <dbReference type="ChEBI" id="CHEBI:15378"/>
        <dbReference type="ChEBI" id="CHEBI:136412"/>
        <dbReference type="ChEBI" id="CHEBI:157695"/>
        <dbReference type="ChEBI" id="CHEBI:167181"/>
        <dbReference type="EC" id="4.2.99.18"/>
    </reaction>
</comment>
<keyword evidence="3" id="KW-0479">Metal-binding</keyword>
<evidence type="ECO:0000256" key="4">
    <source>
        <dbReference type="ARBA" id="ARBA00022763"/>
    </source>
</evidence>
<evidence type="ECO:0000256" key="11">
    <source>
        <dbReference type="ARBA" id="ARBA00052915"/>
    </source>
</evidence>
<keyword evidence="9 12" id="KW-0456">Lyase</keyword>
<dbReference type="GO" id="GO:0051539">
    <property type="term" value="F:4 iron, 4 sulfur cluster binding"/>
    <property type="evidence" value="ECO:0007669"/>
    <property type="project" value="UniProtKB-KW"/>
</dbReference>
<evidence type="ECO:0000256" key="1">
    <source>
        <dbReference type="ARBA" id="ARBA00008343"/>
    </source>
</evidence>
<comment type="caution">
    <text evidence="12">Lacks conserved residue(s) required for the propagation of feature annotation.</text>
</comment>
<comment type="catalytic activity">
    <reaction evidence="11">
        <text>Hydrolyzes mismatched double-stranded DNA and polynucleotides, releasing free thymine.</text>
        <dbReference type="EC" id="3.2.2.29"/>
    </reaction>
</comment>
<dbReference type="KEGG" id="mmao:MMOS7_11540"/>
<evidence type="ECO:0000256" key="5">
    <source>
        <dbReference type="ARBA" id="ARBA00022801"/>
    </source>
</evidence>
<keyword evidence="6" id="KW-0408">Iron</keyword>
<evidence type="ECO:0000256" key="9">
    <source>
        <dbReference type="ARBA" id="ARBA00023239"/>
    </source>
</evidence>
<evidence type="ECO:0000313" key="15">
    <source>
        <dbReference type="Proteomes" id="UP000263689"/>
    </source>
</evidence>
<evidence type="ECO:0000256" key="6">
    <source>
        <dbReference type="ARBA" id="ARBA00023004"/>
    </source>
</evidence>
<evidence type="ECO:0000256" key="12">
    <source>
        <dbReference type="HAMAP-Rule" id="MF_00942"/>
    </source>
</evidence>
<keyword evidence="5 12" id="KW-0378">Hydrolase</keyword>
<dbReference type="HAMAP" id="MF_00942">
    <property type="entry name" value="Nth"/>
    <property type="match status" value="1"/>
</dbReference>
<dbReference type="Pfam" id="PF00633">
    <property type="entry name" value="HHH"/>
    <property type="match status" value="1"/>
</dbReference>
<dbReference type="InterPro" id="IPR003651">
    <property type="entry name" value="Endonuclease3_FeS-loop_motif"/>
</dbReference>
<dbReference type="GO" id="GO:0140078">
    <property type="term" value="F:class I DNA-(apurinic or apyrimidinic site) endonuclease activity"/>
    <property type="evidence" value="ECO:0007669"/>
    <property type="project" value="UniProtKB-EC"/>
</dbReference>
<evidence type="ECO:0000256" key="7">
    <source>
        <dbReference type="ARBA" id="ARBA00023014"/>
    </source>
</evidence>
<evidence type="ECO:0000259" key="13">
    <source>
        <dbReference type="SMART" id="SM00478"/>
    </source>
</evidence>
<dbReference type="GO" id="GO:0046872">
    <property type="term" value="F:metal ion binding"/>
    <property type="evidence" value="ECO:0007669"/>
    <property type="project" value="UniProtKB-KW"/>
</dbReference>
<keyword evidence="14" id="KW-0255">Endonuclease</keyword>
<comment type="function">
    <text evidence="12">DNA repair enzyme that has both DNA N-glycosylase activity and AP-lyase activity. The DNA N-glycosylase activity releases various damaged pyrimidines from DNA by cleaving the N-glycosidic bond, leaving an AP (apurinic/apyrimidinic) site. The AP-lyase activity cleaves the phosphodiester bond 3' to the AP site by a beta-elimination, leaving a 3'-terminal unsaturated sugar and a product with a terminal 5'-phosphate.</text>
</comment>
<reference evidence="14 15" key="1">
    <citation type="submission" date="2009-06" db="EMBL/GenBank/DDBJ databases">
        <title>Molecular Evidence for Microbiologically Influenced Corrosion from genome of Methanogen.</title>
        <authorList>
            <person name="Ito N."/>
            <person name="Tsurumaru H."/>
            <person name="Shimizu A."/>
            <person name="Harada T."/>
            <person name="Hosoyama A."/>
            <person name="Horikawa H."/>
            <person name="Wakai S."/>
            <person name="Sasaki K."/>
            <person name="Nishijima K."/>
            <person name="Ataku H."/>
            <person name="Yamazaki J."/>
            <person name="Mise M."/>
            <person name="Yamazaki S."/>
            <person name="Tanikawa S."/>
            <person name="Harayama S."/>
            <person name="Fujita N."/>
        </authorList>
    </citation>
    <scope>NUCLEOTIDE SEQUENCE [LARGE SCALE GENOMIC DNA]</scope>
    <source>
        <strain evidence="15">OS7 ( NBRC 103642)</strain>
    </source>
</reference>
<keyword evidence="7" id="KW-0411">Iron-sulfur</keyword>
<dbReference type="GO" id="GO:0006285">
    <property type="term" value="P:base-excision repair, AP site formation"/>
    <property type="evidence" value="ECO:0007669"/>
    <property type="project" value="TreeGrafter"/>
</dbReference>
<organism evidence="14 15">
    <name type="scientific">Methanococcus maripaludis OS7</name>
    <dbReference type="NCBI Taxonomy" id="637915"/>
    <lineage>
        <taxon>Archaea</taxon>
        <taxon>Methanobacteriati</taxon>
        <taxon>Methanobacteriota</taxon>
        <taxon>Methanomada group</taxon>
        <taxon>Methanococci</taxon>
        <taxon>Methanococcales</taxon>
        <taxon>Methanococcaceae</taxon>
        <taxon>Methanococcus</taxon>
    </lineage>
</organism>
<keyword evidence="2" id="KW-0004">4Fe-4S</keyword>
<proteinExistence type="inferred from homology"/>